<accession>A0A7J7NH28</accession>
<evidence type="ECO:0000256" key="1">
    <source>
        <dbReference type="SAM" id="MobiDB-lite"/>
    </source>
</evidence>
<reference evidence="2 3" key="1">
    <citation type="journal article" date="2020" name="IScience">
        <title>Genome Sequencing of the Endangered Kingdonia uniflora (Circaeasteraceae, Ranunculales) Reveals Potential Mechanisms of Evolutionary Specialization.</title>
        <authorList>
            <person name="Sun Y."/>
            <person name="Deng T."/>
            <person name="Zhang A."/>
            <person name="Moore M.J."/>
            <person name="Landis J.B."/>
            <person name="Lin N."/>
            <person name="Zhang H."/>
            <person name="Zhang X."/>
            <person name="Huang J."/>
            <person name="Zhang X."/>
            <person name="Sun H."/>
            <person name="Wang H."/>
        </authorList>
    </citation>
    <scope>NUCLEOTIDE SEQUENCE [LARGE SCALE GENOMIC DNA]</scope>
    <source>
        <strain evidence="2">TB1705</strain>
        <tissue evidence="2">Leaf</tissue>
    </source>
</reference>
<protein>
    <submittedName>
        <fullName evidence="2">Uncharacterized protein</fullName>
    </submittedName>
</protein>
<sequence>MLTSGSIGRYPTQVPYDDTWSVLFNARQLLPNIDSGHIKSGNVSILYLRTYFTIATDREDDITIARVFILFMMGHLRFQTATTLSRLDISRLWPIWMRLPNMTGVQLFLLPSTMMTYGERRSCPVQGCYFKSQMEIASITWWIDVGGSLLALQRMGNIDLFGPSTHRAGITPMVVTSMSIHSLSQDFSLPESARDAQRIHELTDDVSTLRRHLDSIDDQLYAHSLHLRRGRDVRVVPLPPEVGTRMRHRGSGPRTRGSGRGCSGPSK</sequence>
<evidence type="ECO:0000313" key="3">
    <source>
        <dbReference type="Proteomes" id="UP000541444"/>
    </source>
</evidence>
<proteinExistence type="predicted"/>
<comment type="caution">
    <text evidence="2">The sequence shown here is derived from an EMBL/GenBank/DDBJ whole genome shotgun (WGS) entry which is preliminary data.</text>
</comment>
<evidence type="ECO:0000313" key="2">
    <source>
        <dbReference type="EMBL" id="KAF6166485.1"/>
    </source>
</evidence>
<feature type="region of interest" description="Disordered" evidence="1">
    <location>
        <begin position="242"/>
        <end position="267"/>
    </location>
</feature>
<name>A0A7J7NH28_9MAGN</name>
<dbReference type="EMBL" id="JACGCM010000790">
    <property type="protein sequence ID" value="KAF6166485.1"/>
    <property type="molecule type" value="Genomic_DNA"/>
</dbReference>
<feature type="compositionally biased region" description="Gly residues" evidence="1">
    <location>
        <begin position="258"/>
        <end position="267"/>
    </location>
</feature>
<organism evidence="2 3">
    <name type="scientific">Kingdonia uniflora</name>
    <dbReference type="NCBI Taxonomy" id="39325"/>
    <lineage>
        <taxon>Eukaryota</taxon>
        <taxon>Viridiplantae</taxon>
        <taxon>Streptophyta</taxon>
        <taxon>Embryophyta</taxon>
        <taxon>Tracheophyta</taxon>
        <taxon>Spermatophyta</taxon>
        <taxon>Magnoliopsida</taxon>
        <taxon>Ranunculales</taxon>
        <taxon>Circaeasteraceae</taxon>
        <taxon>Kingdonia</taxon>
    </lineage>
</organism>
<dbReference type="AlphaFoldDB" id="A0A7J7NH28"/>
<keyword evidence="3" id="KW-1185">Reference proteome</keyword>
<gene>
    <name evidence="2" type="ORF">GIB67_038222</name>
</gene>
<dbReference type="Proteomes" id="UP000541444">
    <property type="component" value="Unassembled WGS sequence"/>
</dbReference>